<sequence>MRMFFYIVTILFSRKERKYMFENLSILYAQLIIRGKRTFKSVPAKLKPYVKQALIDLDAGELAVDDEAQATPSNAS</sequence>
<dbReference type="EMBL" id="BK014706">
    <property type="protein sequence ID" value="DAD68694.1"/>
    <property type="molecule type" value="Genomic_DNA"/>
</dbReference>
<proteinExistence type="predicted"/>
<organism evidence="1">
    <name type="scientific">Siphoviridae sp. ctlXU33</name>
    <dbReference type="NCBI Taxonomy" id="2823598"/>
    <lineage>
        <taxon>Viruses</taxon>
        <taxon>Duplodnaviria</taxon>
        <taxon>Heunggongvirae</taxon>
        <taxon>Uroviricota</taxon>
        <taxon>Caudoviricetes</taxon>
    </lineage>
</organism>
<name>A0A8S5LFG8_9CAUD</name>
<accession>A0A8S5LFG8</accession>
<protein>
    <submittedName>
        <fullName evidence="1">Uncharacterized protein</fullName>
    </submittedName>
</protein>
<evidence type="ECO:0000313" key="1">
    <source>
        <dbReference type="EMBL" id="DAD68694.1"/>
    </source>
</evidence>
<dbReference type="NCBIfam" id="NF040910">
    <property type="entry name" value="CD1375_fam"/>
    <property type="match status" value="1"/>
</dbReference>
<dbReference type="InterPro" id="IPR047907">
    <property type="entry name" value="CD1375-like"/>
</dbReference>
<reference evidence="1" key="1">
    <citation type="journal article" date="2021" name="Proc. Natl. Acad. Sci. U.S.A.">
        <title>A Catalog of Tens of Thousands of Viruses from Human Metagenomes Reveals Hidden Associations with Chronic Diseases.</title>
        <authorList>
            <person name="Tisza M.J."/>
            <person name="Buck C.B."/>
        </authorList>
    </citation>
    <scope>NUCLEOTIDE SEQUENCE</scope>
    <source>
        <strain evidence="1">CtlXU33</strain>
    </source>
</reference>